<keyword evidence="10" id="KW-1185">Reference proteome</keyword>
<dbReference type="Proteomes" id="UP001595956">
    <property type="component" value="Unassembled WGS sequence"/>
</dbReference>
<evidence type="ECO:0000313" key="10">
    <source>
        <dbReference type="Proteomes" id="UP001595956"/>
    </source>
</evidence>
<dbReference type="PANTHER" id="PTHR43297">
    <property type="entry name" value="OLIGOPEPTIDE TRANSPORT ATP-BINDING PROTEIN APPD"/>
    <property type="match status" value="1"/>
</dbReference>
<dbReference type="Pfam" id="PF00005">
    <property type="entry name" value="ABC_tran"/>
    <property type="match status" value="2"/>
</dbReference>
<dbReference type="Gene3D" id="3.40.50.300">
    <property type="entry name" value="P-loop containing nucleotide triphosphate hydrolases"/>
    <property type="match status" value="2"/>
</dbReference>
<dbReference type="PANTHER" id="PTHR43297:SF2">
    <property type="entry name" value="DIPEPTIDE TRANSPORT ATP-BINDING PROTEIN DPPD"/>
    <property type="match status" value="1"/>
</dbReference>
<feature type="domain" description="ABC transporter" evidence="8">
    <location>
        <begin position="279"/>
        <end position="524"/>
    </location>
</feature>
<dbReference type="NCBIfam" id="NF007739">
    <property type="entry name" value="PRK10419.1"/>
    <property type="match status" value="2"/>
</dbReference>
<evidence type="ECO:0000256" key="2">
    <source>
        <dbReference type="ARBA" id="ARBA00005417"/>
    </source>
</evidence>
<name>A0ABW0N376_9ACTN</name>
<comment type="caution">
    <text evidence="9">The sequence shown here is derived from an EMBL/GenBank/DDBJ whole genome shotgun (WGS) entry which is preliminary data.</text>
</comment>
<evidence type="ECO:0000256" key="5">
    <source>
        <dbReference type="ARBA" id="ARBA00022741"/>
    </source>
</evidence>
<evidence type="ECO:0000313" key="9">
    <source>
        <dbReference type="EMBL" id="MFC5494646.1"/>
    </source>
</evidence>
<evidence type="ECO:0000256" key="3">
    <source>
        <dbReference type="ARBA" id="ARBA00022448"/>
    </source>
</evidence>
<evidence type="ECO:0000256" key="1">
    <source>
        <dbReference type="ARBA" id="ARBA00004202"/>
    </source>
</evidence>
<dbReference type="SUPFAM" id="SSF52540">
    <property type="entry name" value="P-loop containing nucleoside triphosphate hydrolases"/>
    <property type="match status" value="2"/>
</dbReference>
<dbReference type="CDD" id="cd03257">
    <property type="entry name" value="ABC_NikE_OppD_transporters"/>
    <property type="match status" value="2"/>
</dbReference>
<dbReference type="InterPro" id="IPR013563">
    <property type="entry name" value="Oligopep_ABC_C"/>
</dbReference>
<evidence type="ECO:0000256" key="6">
    <source>
        <dbReference type="ARBA" id="ARBA00022840"/>
    </source>
</evidence>
<evidence type="ECO:0000256" key="4">
    <source>
        <dbReference type="ARBA" id="ARBA00022475"/>
    </source>
</evidence>
<comment type="subcellular location">
    <subcellularLocation>
        <location evidence="1">Cell membrane</location>
        <topology evidence="1">Peripheral membrane protein</topology>
    </subcellularLocation>
</comment>
<keyword evidence="7" id="KW-0472">Membrane</keyword>
<sequence length="547" mass="59276">MTAPVLEVTDLAISFAHPRPAVVSVSITLGEAEVLALVGESGSGKSMTARAVIGLLPEGAVATGSVRLRGEEVLGLPEDQLRRIRGRRVAMVFQEPQTALNPVRTIGWQLSEALRAHGRVRGKAARERAIELLREVEIPDPEERLGFYPHQLSGGQKQRVVLALALANEPELLLADEPTTALDVTVQAEILALLRRIRDRTGTSIVIITHNMGVVAHIADRVVVLRQGEVVEEAETHELFARPRHSYTRQLLAAVPRLPVPGEMHAVPEPEDSAGVPALEYDDVRVHYGSRMRGRVLPAVDGVTLRLDRGQVLGLVGESGSGKTTLGRLAAGLVPLAGGRVRVGGEDLAAARGRRRVDLRRRLAFVHQDPEASLDPRFSIGDAIREPLDVHGVGSRRSRDERVLELLDAVRLPASFLQRRPRELSGGQRQRVALARALTLDPELLIADEPTSALDVSVQAEVLELFASLQRRLGFACVFISHDLAVVNKVADQVAVLRAGKVVESGPAARVFGDPAHEYTRRLLDAVPVPDPTVRDATGPALRQHIA</sequence>
<dbReference type="SMART" id="SM00382">
    <property type="entry name" value="AAA"/>
    <property type="match status" value="2"/>
</dbReference>
<dbReference type="NCBIfam" id="NF008453">
    <property type="entry name" value="PRK11308.1"/>
    <property type="match status" value="2"/>
</dbReference>
<keyword evidence="4" id="KW-1003">Cell membrane</keyword>
<protein>
    <submittedName>
        <fullName evidence="9">Dipeptide ABC transporter ATP-binding protein</fullName>
    </submittedName>
</protein>
<dbReference type="RefSeq" id="WP_345170622.1">
    <property type="nucleotide sequence ID" value="NZ_BAABFQ010000001.1"/>
</dbReference>
<dbReference type="EMBL" id="JBHSMD010000005">
    <property type="protein sequence ID" value="MFC5494646.1"/>
    <property type="molecule type" value="Genomic_DNA"/>
</dbReference>
<evidence type="ECO:0000256" key="7">
    <source>
        <dbReference type="ARBA" id="ARBA00023136"/>
    </source>
</evidence>
<dbReference type="InterPro" id="IPR050388">
    <property type="entry name" value="ABC_Ni/Peptide_Import"/>
</dbReference>
<keyword evidence="3" id="KW-0813">Transport</keyword>
<evidence type="ECO:0000259" key="8">
    <source>
        <dbReference type="PROSITE" id="PS50893"/>
    </source>
</evidence>
<dbReference type="GO" id="GO:0005524">
    <property type="term" value="F:ATP binding"/>
    <property type="evidence" value="ECO:0007669"/>
    <property type="project" value="UniProtKB-KW"/>
</dbReference>
<gene>
    <name evidence="9" type="ORF">ACFPKY_16140</name>
</gene>
<dbReference type="Pfam" id="PF08352">
    <property type="entry name" value="oligo_HPY"/>
    <property type="match status" value="2"/>
</dbReference>
<dbReference type="InterPro" id="IPR017871">
    <property type="entry name" value="ABC_transporter-like_CS"/>
</dbReference>
<dbReference type="PROSITE" id="PS50893">
    <property type="entry name" value="ABC_TRANSPORTER_2"/>
    <property type="match status" value="2"/>
</dbReference>
<dbReference type="PROSITE" id="PS00211">
    <property type="entry name" value="ABC_TRANSPORTER_1"/>
    <property type="match status" value="2"/>
</dbReference>
<keyword evidence="5" id="KW-0547">Nucleotide-binding</keyword>
<dbReference type="InterPro" id="IPR003593">
    <property type="entry name" value="AAA+_ATPase"/>
</dbReference>
<accession>A0ABW0N376</accession>
<reference evidence="10" key="1">
    <citation type="journal article" date="2019" name="Int. J. Syst. Evol. Microbiol.">
        <title>The Global Catalogue of Microorganisms (GCM) 10K type strain sequencing project: providing services to taxonomists for standard genome sequencing and annotation.</title>
        <authorList>
            <consortium name="The Broad Institute Genomics Platform"/>
            <consortium name="The Broad Institute Genome Sequencing Center for Infectious Disease"/>
            <person name="Wu L."/>
            <person name="Ma J."/>
        </authorList>
    </citation>
    <scope>NUCLEOTIDE SEQUENCE [LARGE SCALE GENOMIC DNA]</scope>
    <source>
        <strain evidence="10">KACC 13778</strain>
    </source>
</reference>
<dbReference type="InterPro" id="IPR027417">
    <property type="entry name" value="P-loop_NTPase"/>
</dbReference>
<comment type="similarity">
    <text evidence="2">Belongs to the ABC transporter superfamily.</text>
</comment>
<proteinExistence type="inferred from homology"/>
<feature type="domain" description="ABC transporter" evidence="8">
    <location>
        <begin position="6"/>
        <end position="252"/>
    </location>
</feature>
<keyword evidence="6 9" id="KW-0067">ATP-binding</keyword>
<organism evidence="9 10">
    <name type="scientific">Nocardioides caricicola</name>
    <dbReference type="NCBI Taxonomy" id="634770"/>
    <lineage>
        <taxon>Bacteria</taxon>
        <taxon>Bacillati</taxon>
        <taxon>Actinomycetota</taxon>
        <taxon>Actinomycetes</taxon>
        <taxon>Propionibacteriales</taxon>
        <taxon>Nocardioidaceae</taxon>
        <taxon>Nocardioides</taxon>
    </lineage>
</organism>
<dbReference type="InterPro" id="IPR003439">
    <property type="entry name" value="ABC_transporter-like_ATP-bd"/>
</dbReference>